<feature type="coiled-coil region" evidence="4">
    <location>
        <begin position="111"/>
        <end position="145"/>
    </location>
</feature>
<dbReference type="Gene3D" id="1.20.5.1160">
    <property type="entry name" value="Vasodilator-stimulated phosphoprotein"/>
    <property type="match status" value="1"/>
</dbReference>
<feature type="compositionally biased region" description="Low complexity" evidence="5">
    <location>
        <begin position="411"/>
        <end position="422"/>
    </location>
</feature>
<dbReference type="PANTHER" id="PTHR47136:SF1">
    <property type="entry name" value="SYNEMIN"/>
    <property type="match status" value="1"/>
</dbReference>
<reference evidence="7" key="3">
    <citation type="submission" date="2025-09" db="UniProtKB">
        <authorList>
            <consortium name="Ensembl"/>
        </authorList>
    </citation>
    <scope>IDENTIFICATION</scope>
</reference>
<feature type="region of interest" description="Disordered" evidence="5">
    <location>
        <begin position="409"/>
        <end position="510"/>
    </location>
</feature>
<dbReference type="SMART" id="SM01391">
    <property type="entry name" value="Filament"/>
    <property type="match status" value="1"/>
</dbReference>
<dbReference type="InterPro" id="IPR039008">
    <property type="entry name" value="IF_rod_dom"/>
</dbReference>
<dbReference type="SUPFAM" id="SSF64593">
    <property type="entry name" value="Intermediate filament protein, coiled coil region"/>
    <property type="match status" value="2"/>
</dbReference>
<reference evidence="8" key="1">
    <citation type="journal article" date="2004" name="Nature">
        <title>Genome duplication in the teleost fish Tetraodon nigroviridis reveals the early vertebrate proto-karyotype.</title>
        <authorList>
            <person name="Jaillon O."/>
            <person name="Aury J.-M."/>
            <person name="Brunet F."/>
            <person name="Petit J.-L."/>
            <person name="Stange-Thomann N."/>
            <person name="Mauceli E."/>
            <person name="Bouneau L."/>
            <person name="Fischer C."/>
            <person name="Ozouf-Costaz C."/>
            <person name="Bernot A."/>
            <person name="Nicaud S."/>
            <person name="Jaffe D."/>
            <person name="Fisher S."/>
            <person name="Lutfalla G."/>
            <person name="Dossat C."/>
            <person name="Segurens B."/>
            <person name="Dasilva C."/>
            <person name="Salanoubat M."/>
            <person name="Levy M."/>
            <person name="Boudet N."/>
            <person name="Castellano S."/>
            <person name="Anthouard V."/>
            <person name="Jubin C."/>
            <person name="Castelli V."/>
            <person name="Katinka M."/>
            <person name="Vacherie B."/>
            <person name="Biemont C."/>
            <person name="Skalli Z."/>
            <person name="Cattolico L."/>
            <person name="Poulain J."/>
            <person name="De Berardinis V."/>
            <person name="Cruaud C."/>
            <person name="Duprat S."/>
            <person name="Brottier P."/>
            <person name="Coutanceau J.-P."/>
            <person name="Gouzy J."/>
            <person name="Parra G."/>
            <person name="Lardier G."/>
            <person name="Chapple C."/>
            <person name="McKernan K.J."/>
            <person name="McEwan P."/>
            <person name="Bosak S."/>
            <person name="Kellis M."/>
            <person name="Volff J.-N."/>
            <person name="Guigo R."/>
            <person name="Zody M.C."/>
            <person name="Mesirov J."/>
            <person name="Lindblad-Toh K."/>
            <person name="Birren B."/>
            <person name="Nusbaum C."/>
            <person name="Kahn D."/>
            <person name="Robinson-Rechavi M."/>
            <person name="Laudet V."/>
            <person name="Schachter V."/>
            <person name="Quetier F."/>
            <person name="Saurin W."/>
            <person name="Scarpelli C."/>
            <person name="Wincker P."/>
            <person name="Lander E.S."/>
            <person name="Weissenbach J."/>
            <person name="Roest Crollius H."/>
        </authorList>
    </citation>
    <scope>NUCLEOTIDE SEQUENCE [LARGE SCALE GENOMIC DNA]</scope>
</reference>
<dbReference type="GO" id="GO:0005200">
    <property type="term" value="F:structural constituent of cytoskeleton"/>
    <property type="evidence" value="ECO:0007669"/>
    <property type="project" value="InterPro"/>
</dbReference>
<dbReference type="GO" id="GO:0008307">
    <property type="term" value="F:structural constituent of muscle"/>
    <property type="evidence" value="ECO:0007669"/>
    <property type="project" value="InterPro"/>
</dbReference>
<keyword evidence="2 4" id="KW-0175">Coiled coil</keyword>
<sequence length="918" mass="103485">MLPFKRTFEGEKQQLRELNSRLVQYLSRTKQLEQENVHLIAEINQLRQAKAAEWEPKYRDEMRDLRRMVAQLSFEKSQAELEREKLWRQLQLVQGLCSEQSEVCRDMSGELQGCEQELQRAHQTNDQLQQRLFQLQNERKRLEDAHRQGMDHLRVKVESRAAPIVTQTYRGPPAASMEEVHEYARDLSEGWIHTFEMYQRKVEEMEQGIREDQAMLCDLQREKMLYASELDKMRAEAEKQGQVQRRLEEQLMLMQERFRADCNQYQTVIEQLEEERRAMADTIAERTREHQQLLQVKMDLGVEVSAYRALLEGERMALQDANRRLTHQQRERVIDIRLPAQPYTQKTPSITSRHRVDTAYSPPVSSLRRSPVSLSGSRGPARVVPIAVTGRAQHQSPASRRDMVSFAKARGGTSSAAGATGANKDREGEAASEKTGGEDEVKVKKVHQEEKQASPVQPSPAGAKLVTLAQARSTTTAAGSEGEASGEPQTDVEESERPPSPSQKKVLDPVSVEELIEKVIKPAGLEAKVCSSGDSKLTYHVERSQQEDGMTKTQIVLESKVEEELDFSKDATLEELLNQGVKKVSLEDIEDTETGSMIRDLLSGLQGSPGLENKSVSVEIFEEPVESHADEESDVKQQARGDFHEPPSRYFQIEELENVSDSAQFLGDDDGRRTPTENVQVSSAQVQEVSSKSESSYFSHDQEPREYFVSTPDDNLSEHGEGITSYGHYGLVDDLSDERYYQDQDLFPRKVFVEEREECAFLPEGHSFPSEGFQPRECVIEEEVHVSPVVQESMLEFLKEDSLEPKEQLKGALEKLQSSVSGPLREELAFLTRVSSDGPQNVAVNVRKVQQSSDNGTTTIVAELNVSQTLEDSGLLEGGEELSQEQIMAAVRASELGLEKAFQGGAGGGYTLKISKEE</sequence>
<feature type="coiled-coil region" evidence="4">
    <location>
        <begin position="230"/>
        <end position="331"/>
    </location>
</feature>
<dbReference type="PROSITE" id="PS00226">
    <property type="entry name" value="IF_ROD_1"/>
    <property type="match status" value="1"/>
</dbReference>
<protein>
    <submittedName>
        <fullName evidence="7">Synemin, intermediate filament protein</fullName>
    </submittedName>
</protein>
<evidence type="ECO:0000313" key="7">
    <source>
        <dbReference type="Ensembl" id="ENSTNIP00000022428.1"/>
    </source>
</evidence>
<reference evidence="7" key="2">
    <citation type="submission" date="2025-08" db="UniProtKB">
        <authorList>
            <consortium name="Ensembl"/>
        </authorList>
    </citation>
    <scope>IDENTIFICATION</scope>
</reference>
<dbReference type="PROSITE" id="PS51842">
    <property type="entry name" value="IF_ROD_2"/>
    <property type="match status" value="1"/>
</dbReference>
<dbReference type="HOGENOM" id="CLU_002793_0_0_1"/>
<dbReference type="Gene3D" id="1.20.5.170">
    <property type="match status" value="1"/>
</dbReference>
<dbReference type="GO" id="GO:0017166">
    <property type="term" value="F:vinculin binding"/>
    <property type="evidence" value="ECO:0007669"/>
    <property type="project" value="TreeGrafter"/>
</dbReference>
<accession>H3DPH9</accession>
<dbReference type="AlphaFoldDB" id="H3DPH9"/>
<dbReference type="InParanoid" id="H3DPH9"/>
<dbReference type="GO" id="GO:0005882">
    <property type="term" value="C:intermediate filament"/>
    <property type="evidence" value="ECO:0007669"/>
    <property type="project" value="UniProtKB-KW"/>
</dbReference>
<feature type="coiled-coil region" evidence="4">
    <location>
        <begin position="8"/>
        <end position="82"/>
    </location>
</feature>
<evidence type="ECO:0000256" key="4">
    <source>
        <dbReference type="SAM" id="Coils"/>
    </source>
</evidence>
<feature type="region of interest" description="Disordered" evidence="5">
    <location>
        <begin position="664"/>
        <end position="703"/>
    </location>
</feature>
<feature type="compositionally biased region" description="Basic and acidic residues" evidence="5">
    <location>
        <begin position="625"/>
        <end position="646"/>
    </location>
</feature>
<dbReference type="Ensembl" id="ENSTNIT00000022667.1">
    <property type="protein sequence ID" value="ENSTNIP00000022428.1"/>
    <property type="gene ID" value="ENSTNIG00000019228.1"/>
</dbReference>
<feature type="compositionally biased region" description="Basic and acidic residues" evidence="5">
    <location>
        <begin position="423"/>
        <end position="452"/>
    </location>
</feature>
<proteinExistence type="inferred from homology"/>
<dbReference type="GO" id="GO:0031443">
    <property type="term" value="P:fast-twitch skeletal muscle fiber contraction"/>
    <property type="evidence" value="ECO:0007669"/>
    <property type="project" value="TreeGrafter"/>
</dbReference>
<dbReference type="STRING" id="99883.ENSTNIP00000022428"/>
<feature type="region of interest" description="Disordered" evidence="5">
    <location>
        <begin position="345"/>
        <end position="380"/>
    </location>
</feature>
<dbReference type="GO" id="GO:0043034">
    <property type="term" value="C:costamere"/>
    <property type="evidence" value="ECO:0007669"/>
    <property type="project" value="TreeGrafter"/>
</dbReference>
<evidence type="ECO:0000256" key="5">
    <source>
        <dbReference type="SAM" id="MobiDB-lite"/>
    </source>
</evidence>
<dbReference type="GO" id="GO:0019215">
    <property type="term" value="F:intermediate filament binding"/>
    <property type="evidence" value="ECO:0007669"/>
    <property type="project" value="TreeGrafter"/>
</dbReference>
<comment type="similarity">
    <text evidence="3">Belongs to the intermediate filament family.</text>
</comment>
<dbReference type="GO" id="GO:0045104">
    <property type="term" value="P:intermediate filament cytoskeleton organization"/>
    <property type="evidence" value="ECO:0007669"/>
    <property type="project" value="InterPro"/>
</dbReference>
<dbReference type="GeneTree" id="ENSGT00940000159268"/>
<feature type="domain" description="IF rod" evidence="6">
    <location>
        <begin position="11"/>
        <end position="318"/>
    </location>
</feature>
<name>H3DPH9_TETNG</name>
<dbReference type="OMA" id="KMLYASE"/>
<organism evidence="7 8">
    <name type="scientific">Tetraodon nigroviridis</name>
    <name type="common">Spotted green pufferfish</name>
    <name type="synonym">Chelonodon nigroviridis</name>
    <dbReference type="NCBI Taxonomy" id="99883"/>
    <lineage>
        <taxon>Eukaryota</taxon>
        <taxon>Metazoa</taxon>
        <taxon>Chordata</taxon>
        <taxon>Craniata</taxon>
        <taxon>Vertebrata</taxon>
        <taxon>Euteleostomi</taxon>
        <taxon>Actinopterygii</taxon>
        <taxon>Neopterygii</taxon>
        <taxon>Teleostei</taxon>
        <taxon>Neoteleostei</taxon>
        <taxon>Acanthomorphata</taxon>
        <taxon>Eupercaria</taxon>
        <taxon>Tetraodontiformes</taxon>
        <taxon>Tetradontoidea</taxon>
        <taxon>Tetraodontidae</taxon>
        <taxon>Tetraodon</taxon>
    </lineage>
</organism>
<evidence type="ECO:0000256" key="3">
    <source>
        <dbReference type="RuleBase" id="RU000685"/>
    </source>
</evidence>
<evidence type="ECO:0000256" key="1">
    <source>
        <dbReference type="ARBA" id="ARBA00022754"/>
    </source>
</evidence>
<dbReference type="InterPro" id="IPR030634">
    <property type="entry name" value="SYNM"/>
</dbReference>
<evidence type="ECO:0000313" key="8">
    <source>
        <dbReference type="Proteomes" id="UP000007303"/>
    </source>
</evidence>
<dbReference type="Pfam" id="PF00038">
    <property type="entry name" value="Filament"/>
    <property type="match status" value="1"/>
</dbReference>
<feature type="region of interest" description="Disordered" evidence="5">
    <location>
        <begin position="624"/>
        <end position="646"/>
    </location>
</feature>
<dbReference type="PANTHER" id="PTHR47136">
    <property type="entry name" value="SYNEMIN"/>
    <property type="match status" value="1"/>
</dbReference>
<dbReference type="GO" id="GO:0042383">
    <property type="term" value="C:sarcolemma"/>
    <property type="evidence" value="ECO:0007669"/>
    <property type="project" value="TreeGrafter"/>
</dbReference>
<dbReference type="InterPro" id="IPR018039">
    <property type="entry name" value="IF_conserved"/>
</dbReference>
<feature type="compositionally biased region" description="Low complexity" evidence="5">
    <location>
        <begin position="677"/>
        <end position="696"/>
    </location>
</feature>
<feature type="compositionally biased region" description="Low complexity" evidence="5">
    <location>
        <begin position="361"/>
        <end position="380"/>
    </location>
</feature>
<keyword evidence="8" id="KW-1185">Reference proteome</keyword>
<dbReference type="GO" id="GO:0060053">
    <property type="term" value="C:neurofilament cytoskeleton"/>
    <property type="evidence" value="ECO:0007669"/>
    <property type="project" value="TreeGrafter"/>
</dbReference>
<evidence type="ECO:0000256" key="2">
    <source>
        <dbReference type="ARBA" id="ARBA00023054"/>
    </source>
</evidence>
<keyword evidence="1 3" id="KW-0403">Intermediate filament</keyword>
<dbReference type="Proteomes" id="UP000007303">
    <property type="component" value="Unassembled WGS sequence"/>
</dbReference>
<evidence type="ECO:0000259" key="6">
    <source>
        <dbReference type="PROSITE" id="PS51842"/>
    </source>
</evidence>